<dbReference type="AlphaFoldDB" id="A0A2B4RWX2"/>
<gene>
    <name evidence="1" type="ORF">AWC38_SpisGene12501</name>
</gene>
<organism evidence="1 2">
    <name type="scientific">Stylophora pistillata</name>
    <name type="common">Smooth cauliflower coral</name>
    <dbReference type="NCBI Taxonomy" id="50429"/>
    <lineage>
        <taxon>Eukaryota</taxon>
        <taxon>Metazoa</taxon>
        <taxon>Cnidaria</taxon>
        <taxon>Anthozoa</taxon>
        <taxon>Hexacorallia</taxon>
        <taxon>Scleractinia</taxon>
        <taxon>Astrocoeniina</taxon>
        <taxon>Pocilloporidae</taxon>
        <taxon>Stylophora</taxon>
    </lineage>
</organism>
<keyword evidence="2" id="KW-1185">Reference proteome</keyword>
<dbReference type="STRING" id="50429.A0A2B4RWX2"/>
<dbReference type="EMBL" id="LSMT01000223">
    <property type="protein sequence ID" value="PFX22954.1"/>
    <property type="molecule type" value="Genomic_DNA"/>
</dbReference>
<comment type="caution">
    <text evidence="1">The sequence shown here is derived from an EMBL/GenBank/DDBJ whole genome shotgun (WGS) entry which is preliminary data.</text>
</comment>
<dbReference type="Pfam" id="PF03385">
    <property type="entry name" value="STELLO"/>
    <property type="match status" value="1"/>
</dbReference>
<evidence type="ECO:0000313" key="2">
    <source>
        <dbReference type="Proteomes" id="UP000225706"/>
    </source>
</evidence>
<protein>
    <submittedName>
        <fullName evidence="1">Uncharacterized protein</fullName>
    </submittedName>
</protein>
<dbReference type="InterPro" id="IPR005049">
    <property type="entry name" value="STL-like"/>
</dbReference>
<accession>A0A2B4RWX2</accession>
<sequence>MLRSNRRLALVAVLMVSMVYGIGYGLIPIFDNCRVTRELLPVRNDLKHACLRNAFSDIVLVIVYNYPFYSSIPLLSALYKNAFPTIMFCGPKKSRKHNVEALEIHRGYFSYRCMSRAIEKHPGRTGYLLISDDVLLNYWNLVDMDRDKIWEGAKIPVKRNNTIPENWFWWNSEWGKKACQEAYNEIWALRELFYFERLPEMSYGKVRSSKSTWNIEESINILKDNGNGTFPCFRGRSDIFYIPGKFADAFKTLSYIFYKHRSFLEIAVPTMCRMLDRAEKFEYIPGIYMPGYSKDKQSERFWRLYDKTLAFIHSFKLHYKHDGALNKALLRRWIIDYSDSLSKC</sequence>
<dbReference type="OrthoDB" id="5945766at2759"/>
<evidence type="ECO:0000313" key="1">
    <source>
        <dbReference type="EMBL" id="PFX22954.1"/>
    </source>
</evidence>
<dbReference type="PANTHER" id="PTHR31362:SF0">
    <property type="entry name" value="EXOSTOSIN DOMAIN-CONTAINING PROTEIN-RELATED"/>
    <property type="match status" value="1"/>
</dbReference>
<dbReference type="Proteomes" id="UP000225706">
    <property type="component" value="Unassembled WGS sequence"/>
</dbReference>
<name>A0A2B4RWX2_STYPI</name>
<reference evidence="2" key="1">
    <citation type="journal article" date="2017" name="bioRxiv">
        <title>Comparative analysis of the genomes of Stylophora pistillata and Acropora digitifera provides evidence for extensive differences between species of corals.</title>
        <authorList>
            <person name="Voolstra C.R."/>
            <person name="Li Y."/>
            <person name="Liew Y.J."/>
            <person name="Baumgarten S."/>
            <person name="Zoccola D."/>
            <person name="Flot J.-F."/>
            <person name="Tambutte S."/>
            <person name="Allemand D."/>
            <person name="Aranda M."/>
        </authorList>
    </citation>
    <scope>NUCLEOTIDE SEQUENCE [LARGE SCALE GENOMIC DNA]</scope>
</reference>
<dbReference type="PANTHER" id="PTHR31362">
    <property type="entry name" value="GLYCOSYLTRANSFERASE STELLO1-RELATED"/>
    <property type="match status" value="1"/>
</dbReference>
<proteinExistence type="predicted"/>